<organism evidence="1 2">
    <name type="scientific">Naganishia onofrii</name>
    <dbReference type="NCBI Taxonomy" id="1851511"/>
    <lineage>
        <taxon>Eukaryota</taxon>
        <taxon>Fungi</taxon>
        <taxon>Dikarya</taxon>
        <taxon>Basidiomycota</taxon>
        <taxon>Agaricomycotina</taxon>
        <taxon>Tremellomycetes</taxon>
        <taxon>Filobasidiales</taxon>
        <taxon>Filobasidiaceae</taxon>
        <taxon>Naganishia</taxon>
    </lineage>
</organism>
<name>A0ACC2XDQ3_9TREE</name>
<keyword evidence="2" id="KW-1185">Reference proteome</keyword>
<accession>A0ACC2XDQ3</accession>
<proteinExistence type="predicted"/>
<reference evidence="1" key="1">
    <citation type="submission" date="2023-04" db="EMBL/GenBank/DDBJ databases">
        <title>Draft Genome sequencing of Naganishia species isolated from polar environments using Oxford Nanopore Technology.</title>
        <authorList>
            <person name="Leo P."/>
            <person name="Venkateswaran K."/>
        </authorList>
    </citation>
    <scope>NUCLEOTIDE SEQUENCE</scope>
    <source>
        <strain evidence="1">DBVPG 5303</strain>
    </source>
</reference>
<protein>
    <submittedName>
        <fullName evidence="1">Uncharacterized protein</fullName>
    </submittedName>
</protein>
<comment type="caution">
    <text evidence="1">The sequence shown here is derived from an EMBL/GenBank/DDBJ whole genome shotgun (WGS) entry which is preliminary data.</text>
</comment>
<dbReference type="EMBL" id="JASBWV010000016">
    <property type="protein sequence ID" value="KAJ9121963.1"/>
    <property type="molecule type" value="Genomic_DNA"/>
</dbReference>
<evidence type="ECO:0000313" key="2">
    <source>
        <dbReference type="Proteomes" id="UP001234202"/>
    </source>
</evidence>
<dbReference type="Proteomes" id="UP001234202">
    <property type="component" value="Unassembled WGS sequence"/>
</dbReference>
<sequence>MQACESMQAGIVSSFSTVADFFLAFSQAHSNINGTGPGKEASDSKIHAQLHFYSSLPSCGLTILAGSHDAGYGNVLRSLVTEGRNVVLLRGGHTAWLLEGICPAGEIEGLFMPGKVPTLSGVGGAVGTGMPSPAPLGGAGNPVMINGRRTEEARLQEIESARDKKRMRRRLRRQEERERKEAEQNERNDQALQEESDEDENSAGEEHTDDETIPLEAMEATDDDLWQDTDGSVADDPADLLARQFAGVRIRNPQEQRMMANGGALSSSFVTPSKNPAQARLGTATSIKIPATQEDGQGKSTRKKNAPRKVKTDSSSSSSSDDDDDEKPISRPTPKQSANKTPQQAISRPKPQSWDALVNTPAGKAGVGGKTKATPRAGMTPGRYAANADRGEANSIPVQGAERALRYLNPRPCHK</sequence>
<evidence type="ECO:0000313" key="1">
    <source>
        <dbReference type="EMBL" id="KAJ9121963.1"/>
    </source>
</evidence>
<gene>
    <name evidence="1" type="ORF">QFC24_004546</name>
</gene>